<dbReference type="GO" id="GO:0008270">
    <property type="term" value="F:zinc ion binding"/>
    <property type="evidence" value="ECO:0007669"/>
    <property type="project" value="UniProtKB-KW"/>
</dbReference>
<feature type="region of interest" description="Disordered" evidence="2">
    <location>
        <begin position="289"/>
        <end position="428"/>
    </location>
</feature>
<evidence type="ECO:0000256" key="1">
    <source>
        <dbReference type="PROSITE-ProRule" id="PRU00723"/>
    </source>
</evidence>
<feature type="compositionally biased region" description="Basic and acidic residues" evidence="2">
    <location>
        <begin position="385"/>
        <end position="411"/>
    </location>
</feature>
<dbReference type="OMA" id="NVRPSVM"/>
<evidence type="ECO:0000313" key="6">
    <source>
        <dbReference type="Proteomes" id="UP000694621"/>
    </source>
</evidence>
<dbReference type="PANTHER" id="PTHR15725">
    <property type="entry name" value="ZN-FINGER, C-X8-C-X5-C-X3-H TYPE-CONTAINING"/>
    <property type="match status" value="1"/>
</dbReference>
<evidence type="ECO:0000313" key="7">
    <source>
        <dbReference type="Proteomes" id="UP000752171"/>
    </source>
</evidence>
<reference evidence="5" key="2">
    <citation type="submission" date="2025-05" db="UniProtKB">
        <authorList>
            <consortium name="Ensembl"/>
        </authorList>
    </citation>
    <scope>IDENTIFICATION</scope>
</reference>
<dbReference type="KEGG" id="amex:103039506"/>
<dbReference type="InterPro" id="IPR000571">
    <property type="entry name" value="Znf_CCCH"/>
</dbReference>
<feature type="region of interest" description="Disordered" evidence="2">
    <location>
        <begin position="100"/>
        <end position="192"/>
    </location>
</feature>
<feature type="compositionally biased region" description="Low complexity" evidence="2">
    <location>
        <begin position="412"/>
        <end position="425"/>
    </location>
</feature>
<feature type="compositionally biased region" description="Basic and acidic residues" evidence="2">
    <location>
        <begin position="103"/>
        <end position="119"/>
    </location>
</feature>
<dbReference type="OrthoDB" id="5395350at2759"/>
<feature type="compositionally biased region" description="Basic and acidic residues" evidence="2">
    <location>
        <begin position="487"/>
        <end position="499"/>
    </location>
</feature>
<feature type="compositionally biased region" description="Polar residues" evidence="2">
    <location>
        <begin position="475"/>
        <end position="486"/>
    </location>
</feature>
<gene>
    <name evidence="4" type="primary">ZC3H11B</name>
    <name evidence="4" type="ORF">AMEX_G26757</name>
</gene>
<dbReference type="Proteomes" id="UP000752171">
    <property type="component" value="Unassembled WGS sequence"/>
</dbReference>
<sequence>MSMNNKGDDCYFFYYSTCTKGDSCPFRHCEAAMGSEIMCSLWQENRCFRNVCKFRHMEIKKNRKEIACYWETQPGGCQKPHCAFHHEKSRMIDGMYVPPDKGQAMKKEIEDEPPLEDRAPSLPVPASNATNPQLRGVIKSETQESVPSPTHPPVVINPVDDEDDEDDQISEEGDEVSSVSPQKRMSPSKDDSLNFGIQTLEEIRLRKALKANLKKSGYPSSNGAGTEKENIRFLRLQAAVTTKTEFPAFEDPGKRKITDRLGKRIHKEDIPVEPQLKVSLAKRLGGFVDSPQDTDLPPQAVRPVHERLGTTPDLAAPKSPKIEPKPSEEIRIKTLEEIRQEKAAKSQTQRKGVRLVSELPTKTLTSAQKSNRPVSGSQVKTFSEILHEKKKLKEEKTTGPKEEGSSSEKGEVSAQAGAGKVAAPAEEVRVKTLEEIRREKAARMQAQVQETTSDNTSSSSDVALKRRILRVGKNTAATPATNSSLKKQPDSEAKTDRVAESVAASGKPDSSSQSVTVKSFEEIMREKKLRKQQEMQANKLEQPDQKPTLTPSEEKPPATVRPRITGPPASPPSQEPSNPAKLPIQQRLGLKSQTATSVPRVLPQKTPAEQQAKKSSPAPSPKKLRLSPAEDPPVQMSEVATSPDIHLQEPQTEKTQEAPKTSPCKTVETKVRPKLNVKPSVMKPTTQVKLGQKRKAAGSHGSAVAAVKPLNAVPVSETEPAVSSETEPPCKLKELSAPVCSSEVGSSTQEISFVTEEPSIPKKTAFSGTGPVSVPQSPVIRTPASRARRSSVVSARTAATPAANSSVDDFEDLLDEFTDDKLEDEMQLDPGMGEDDLLLELSEMIDS</sequence>
<feature type="zinc finger region" description="C3H1-type" evidence="1">
    <location>
        <begin position="4"/>
        <end position="31"/>
    </location>
</feature>
<feature type="region of interest" description="Disordered" evidence="2">
    <location>
        <begin position="440"/>
        <end position="703"/>
    </location>
</feature>
<dbReference type="PROSITE" id="PS50103">
    <property type="entry name" value="ZF_C3H1"/>
    <property type="match status" value="1"/>
</dbReference>
<dbReference type="Pfam" id="PF15663">
    <property type="entry name" value="zf-CCCH_3"/>
    <property type="match status" value="1"/>
</dbReference>
<reference evidence="4 7" key="1">
    <citation type="submission" date="2021-07" db="EMBL/GenBank/DDBJ databases">
        <authorList>
            <person name="Imarazene B."/>
            <person name="Zahm M."/>
            <person name="Klopp C."/>
            <person name="Cabau C."/>
            <person name="Beille S."/>
            <person name="Jouanno E."/>
            <person name="Castinel A."/>
            <person name="Lluch J."/>
            <person name="Gil L."/>
            <person name="Kuchtly C."/>
            <person name="Lopez Roques C."/>
            <person name="Donnadieu C."/>
            <person name="Parrinello H."/>
            <person name="Journot L."/>
            <person name="Du K."/>
            <person name="Schartl M."/>
            <person name="Retaux S."/>
            <person name="Guiguen Y."/>
        </authorList>
    </citation>
    <scope>NUCLEOTIDE SEQUENCE [LARGE SCALE GENOMIC DNA]</scope>
    <source>
        <strain evidence="4">Pach_M1</strain>
        <tissue evidence="4">Testis</tissue>
    </source>
</reference>
<name>A0A8B9KHC3_ASTMX</name>
<feature type="region of interest" description="Disordered" evidence="2">
    <location>
        <begin position="762"/>
        <end position="811"/>
    </location>
</feature>
<keyword evidence="1" id="KW-0479">Metal-binding</keyword>
<feature type="compositionally biased region" description="Acidic residues" evidence="2">
    <location>
        <begin position="159"/>
        <end position="175"/>
    </location>
</feature>
<evidence type="ECO:0000313" key="4">
    <source>
        <dbReference type="EMBL" id="KAG9260492.1"/>
    </source>
</evidence>
<dbReference type="Ensembl" id="ENSAMXT00005040028.1">
    <property type="protein sequence ID" value="ENSAMXP00005036712.1"/>
    <property type="gene ID" value="ENSAMXG00005017524.1"/>
</dbReference>
<dbReference type="AlphaFoldDB" id="A0A8B9KHC3"/>
<dbReference type="SMART" id="SM00356">
    <property type="entry name" value="ZnF_C3H1"/>
    <property type="match status" value="3"/>
</dbReference>
<dbReference type="Gene3D" id="4.10.1000.10">
    <property type="entry name" value="Zinc finger, CCCH-type"/>
    <property type="match status" value="1"/>
</dbReference>
<feature type="compositionally biased region" description="Low complexity" evidence="2">
    <location>
        <begin position="451"/>
        <end position="461"/>
    </location>
</feature>
<keyword evidence="1" id="KW-0863">Zinc-finger</keyword>
<evidence type="ECO:0000313" key="5">
    <source>
        <dbReference type="Ensembl" id="ENSAMXP00005036712.1"/>
    </source>
</evidence>
<evidence type="ECO:0000259" key="3">
    <source>
        <dbReference type="PROSITE" id="PS50103"/>
    </source>
</evidence>
<feature type="compositionally biased region" description="Polar residues" evidence="2">
    <location>
        <begin position="508"/>
        <end position="517"/>
    </location>
</feature>
<feature type="domain" description="C3H1-type" evidence="3">
    <location>
        <begin position="4"/>
        <end position="31"/>
    </location>
</feature>
<accession>A0A8B9KHC3</accession>
<protein>
    <submittedName>
        <fullName evidence="4">Zinc finger CCCH domain-containing protein 11A isoform X1</fullName>
    </submittedName>
    <submittedName>
        <fullName evidence="5">Zinc finger CCCH-type containing 11B</fullName>
    </submittedName>
</protein>
<feature type="compositionally biased region" description="Polar residues" evidence="2">
    <location>
        <begin position="360"/>
        <end position="381"/>
    </location>
</feature>
<feature type="compositionally biased region" description="Basic and acidic residues" evidence="2">
    <location>
        <begin position="320"/>
        <end position="344"/>
    </location>
</feature>
<dbReference type="Proteomes" id="UP000694621">
    <property type="component" value="Unplaced"/>
</dbReference>
<dbReference type="GO" id="GO:0016973">
    <property type="term" value="P:poly(A)+ mRNA export from nucleus"/>
    <property type="evidence" value="ECO:0007669"/>
    <property type="project" value="TreeGrafter"/>
</dbReference>
<evidence type="ECO:0000256" key="2">
    <source>
        <dbReference type="SAM" id="MobiDB-lite"/>
    </source>
</evidence>
<dbReference type="InterPro" id="IPR041686">
    <property type="entry name" value="Znf-CCCH_3"/>
</dbReference>
<feature type="compositionally biased region" description="Low complexity" evidence="2">
    <location>
        <begin position="781"/>
        <end position="806"/>
    </location>
</feature>
<dbReference type="EMBL" id="JAICCE010000024">
    <property type="protein sequence ID" value="KAG9260492.1"/>
    <property type="molecule type" value="Genomic_DNA"/>
</dbReference>
<organism evidence="5 6">
    <name type="scientific">Astyanax mexicanus</name>
    <name type="common">Blind cave fish</name>
    <name type="synonym">Astyanax fasciatus mexicanus</name>
    <dbReference type="NCBI Taxonomy" id="7994"/>
    <lineage>
        <taxon>Eukaryota</taxon>
        <taxon>Metazoa</taxon>
        <taxon>Chordata</taxon>
        <taxon>Craniata</taxon>
        <taxon>Vertebrata</taxon>
        <taxon>Euteleostomi</taxon>
        <taxon>Actinopterygii</taxon>
        <taxon>Neopterygii</taxon>
        <taxon>Teleostei</taxon>
        <taxon>Ostariophysi</taxon>
        <taxon>Characiformes</taxon>
        <taxon>Characoidei</taxon>
        <taxon>Acestrorhamphidae</taxon>
        <taxon>Acestrorhamphinae</taxon>
        <taxon>Astyanax</taxon>
    </lineage>
</organism>
<dbReference type="PANTHER" id="PTHR15725:SF14">
    <property type="entry name" value="ZINC FINGER CCCH DOMAIN-CONTAINING PROTEIN 11A"/>
    <property type="match status" value="1"/>
</dbReference>
<proteinExistence type="predicted"/>
<keyword evidence="1" id="KW-0862">Zinc</keyword>
<dbReference type="FunFam" id="4.10.1000.10:FF:000026">
    <property type="entry name" value="Zinc finger CCCH domain-containing protein 11A"/>
    <property type="match status" value="1"/>
</dbReference>